<gene>
    <name evidence="2" type="ORF">FB45DRAFT_896895</name>
</gene>
<protein>
    <submittedName>
        <fullName evidence="2">Uncharacterized protein</fullName>
    </submittedName>
</protein>
<proteinExistence type="predicted"/>
<keyword evidence="3" id="KW-1185">Reference proteome</keyword>
<organism evidence="2 3">
    <name type="scientific">Roridomyces roridus</name>
    <dbReference type="NCBI Taxonomy" id="1738132"/>
    <lineage>
        <taxon>Eukaryota</taxon>
        <taxon>Fungi</taxon>
        <taxon>Dikarya</taxon>
        <taxon>Basidiomycota</taxon>
        <taxon>Agaricomycotina</taxon>
        <taxon>Agaricomycetes</taxon>
        <taxon>Agaricomycetidae</taxon>
        <taxon>Agaricales</taxon>
        <taxon>Marasmiineae</taxon>
        <taxon>Mycenaceae</taxon>
        <taxon>Roridomyces</taxon>
    </lineage>
</organism>
<evidence type="ECO:0000256" key="1">
    <source>
        <dbReference type="SAM" id="MobiDB-lite"/>
    </source>
</evidence>
<reference evidence="2" key="1">
    <citation type="submission" date="2023-03" db="EMBL/GenBank/DDBJ databases">
        <title>Massive genome expansion in bonnet fungi (Mycena s.s.) driven by repeated elements and novel gene families across ecological guilds.</title>
        <authorList>
            <consortium name="Lawrence Berkeley National Laboratory"/>
            <person name="Harder C.B."/>
            <person name="Miyauchi S."/>
            <person name="Viragh M."/>
            <person name="Kuo A."/>
            <person name="Thoen E."/>
            <person name="Andreopoulos B."/>
            <person name="Lu D."/>
            <person name="Skrede I."/>
            <person name="Drula E."/>
            <person name="Henrissat B."/>
            <person name="Morin E."/>
            <person name="Kohler A."/>
            <person name="Barry K."/>
            <person name="LaButti K."/>
            <person name="Morin E."/>
            <person name="Salamov A."/>
            <person name="Lipzen A."/>
            <person name="Mereny Z."/>
            <person name="Hegedus B."/>
            <person name="Baldrian P."/>
            <person name="Stursova M."/>
            <person name="Weitz H."/>
            <person name="Taylor A."/>
            <person name="Grigoriev I.V."/>
            <person name="Nagy L.G."/>
            <person name="Martin F."/>
            <person name="Kauserud H."/>
        </authorList>
    </citation>
    <scope>NUCLEOTIDE SEQUENCE</scope>
    <source>
        <strain evidence="2">9284</strain>
    </source>
</reference>
<evidence type="ECO:0000313" key="2">
    <source>
        <dbReference type="EMBL" id="KAJ7644098.1"/>
    </source>
</evidence>
<feature type="compositionally biased region" description="Basic and acidic residues" evidence="1">
    <location>
        <begin position="80"/>
        <end position="93"/>
    </location>
</feature>
<feature type="region of interest" description="Disordered" evidence="1">
    <location>
        <begin position="68"/>
        <end position="102"/>
    </location>
</feature>
<dbReference type="AlphaFoldDB" id="A0AAD7CB31"/>
<sequence length="144" mass="15779">MVSSDSESVFVSIAILLQENLSPQDALARSYNRYFAKNLGPFMEANPGVGRNAAFAAVREMWVTAPENTTGFIPVPQGDRVPDGPLRRPDNSKTGRKNAGKRRFYDEAIANGRDPREDDFEVFWDGLGAEERSTWGAAAIVGDA</sequence>
<comment type="caution">
    <text evidence="2">The sequence shown here is derived from an EMBL/GenBank/DDBJ whole genome shotgun (WGS) entry which is preliminary data.</text>
</comment>
<name>A0AAD7CB31_9AGAR</name>
<evidence type="ECO:0000313" key="3">
    <source>
        <dbReference type="Proteomes" id="UP001221142"/>
    </source>
</evidence>
<dbReference type="EMBL" id="JARKIF010000003">
    <property type="protein sequence ID" value="KAJ7644098.1"/>
    <property type="molecule type" value="Genomic_DNA"/>
</dbReference>
<dbReference type="Proteomes" id="UP001221142">
    <property type="component" value="Unassembled WGS sequence"/>
</dbReference>
<accession>A0AAD7CB31</accession>